<dbReference type="PROSITE" id="PS50853">
    <property type="entry name" value="FN3"/>
    <property type="match status" value="1"/>
</dbReference>
<evidence type="ECO:0000313" key="4">
    <source>
        <dbReference type="Proteomes" id="UP001141422"/>
    </source>
</evidence>
<dbReference type="InterPro" id="IPR012334">
    <property type="entry name" value="Pectin_lyas_fold"/>
</dbReference>
<evidence type="ECO:0000256" key="1">
    <source>
        <dbReference type="SAM" id="MobiDB-lite"/>
    </source>
</evidence>
<dbReference type="SUPFAM" id="SSF51126">
    <property type="entry name" value="Pectin lyase-like"/>
    <property type="match status" value="1"/>
</dbReference>
<evidence type="ECO:0000259" key="2">
    <source>
        <dbReference type="PROSITE" id="PS50853"/>
    </source>
</evidence>
<accession>A0ABT4II93</accession>
<dbReference type="Pfam" id="PF13229">
    <property type="entry name" value="Beta_helix"/>
    <property type="match status" value="1"/>
</dbReference>
<dbReference type="InterPro" id="IPR036116">
    <property type="entry name" value="FN3_sf"/>
</dbReference>
<dbReference type="Proteomes" id="UP001141422">
    <property type="component" value="Unassembled WGS sequence"/>
</dbReference>
<name>A0ABT4II93_9EURY</name>
<organism evidence="3 4">
    <name type="scientific">Methanocorpusculum petauri</name>
    <dbReference type="NCBI Taxonomy" id="3002863"/>
    <lineage>
        <taxon>Archaea</taxon>
        <taxon>Methanobacteriati</taxon>
        <taxon>Methanobacteriota</taxon>
        <taxon>Stenosarchaea group</taxon>
        <taxon>Methanomicrobia</taxon>
        <taxon>Methanomicrobiales</taxon>
        <taxon>Methanocorpusculaceae</taxon>
        <taxon>Methanocorpusculum</taxon>
    </lineage>
</organism>
<dbReference type="InterPro" id="IPR026453">
    <property type="entry name" value="PGF_pre_PGF"/>
</dbReference>
<dbReference type="InterPro" id="IPR006626">
    <property type="entry name" value="PbH1"/>
</dbReference>
<evidence type="ECO:0000313" key="3">
    <source>
        <dbReference type="EMBL" id="MCZ0861470.1"/>
    </source>
</evidence>
<dbReference type="Gene3D" id="2.160.20.10">
    <property type="entry name" value="Single-stranded right-handed beta-helix, Pectin lyase-like"/>
    <property type="match status" value="1"/>
</dbReference>
<comment type="caution">
    <text evidence="3">The sequence shown here is derived from an EMBL/GenBank/DDBJ whole genome shotgun (WGS) entry which is preliminary data.</text>
</comment>
<reference evidence="3" key="1">
    <citation type="submission" date="2022-12" db="EMBL/GenBank/DDBJ databases">
        <title>Isolation and characterisation of novel Methanocorpusculum spp. from native Australian herbivores indicates the genus is ancestrally host-associated.</title>
        <authorList>
            <person name="Volmer J.G."/>
            <person name="Soo R.M."/>
            <person name="Evans P.N."/>
            <person name="Hoedt E.C."/>
            <person name="Astorga Alsina A.L."/>
            <person name="Woodcroft B.J."/>
            <person name="Tyson G.W."/>
            <person name="Hugenholtz P."/>
            <person name="Morrison M."/>
        </authorList>
    </citation>
    <scope>NUCLEOTIDE SEQUENCE</scope>
    <source>
        <strain evidence="3">MG</strain>
    </source>
</reference>
<protein>
    <submittedName>
        <fullName evidence="3">Right-handed parallel beta-helix repeat-containing protein</fullName>
    </submittedName>
</protein>
<dbReference type="InterPro" id="IPR051246">
    <property type="entry name" value="WDR48"/>
</dbReference>
<dbReference type="SUPFAM" id="SSF49265">
    <property type="entry name" value="Fibronectin type III"/>
    <property type="match status" value="1"/>
</dbReference>
<dbReference type="SMART" id="SM00710">
    <property type="entry name" value="PbH1"/>
    <property type="match status" value="5"/>
</dbReference>
<gene>
    <name evidence="3" type="ORF">O0S10_09605</name>
</gene>
<dbReference type="EMBL" id="JAPTGB010000025">
    <property type="protein sequence ID" value="MCZ0861470.1"/>
    <property type="molecule type" value="Genomic_DNA"/>
</dbReference>
<feature type="domain" description="Fibronectin type-III" evidence="2">
    <location>
        <begin position="483"/>
        <end position="580"/>
    </location>
</feature>
<keyword evidence="4" id="KW-1185">Reference proteome</keyword>
<feature type="region of interest" description="Disordered" evidence="1">
    <location>
        <begin position="771"/>
        <end position="796"/>
    </location>
</feature>
<dbReference type="InterPro" id="IPR003961">
    <property type="entry name" value="FN3_dom"/>
</dbReference>
<dbReference type="InterPro" id="IPR039448">
    <property type="entry name" value="Beta_helix"/>
</dbReference>
<dbReference type="PANTHER" id="PTHR19862:SF14">
    <property type="entry name" value="WD REPEAT-CONTAINING PROTEIN 48"/>
    <property type="match status" value="1"/>
</dbReference>
<sequence>MAGDSLTINDAEDMESALTGWNADMSAVAVENMDNAEVPDDDFTDNYYDAYTPKTYIYITNDIALTKTLKIAGTIKLVIPEGETHTISREAGFSGPMFEIVSGGKLHLTTYTDREGNNVLDWVTNPGHIILDGGMSTGTDSLILVNGGEFYLTDGVTLTNNNANFMTAPPSESPNAEGGALCINRGTATISGGNITNNVANWYGGGIVVKGGKLTITGGTISGNAAGTYGGGIAVVNAGTMEMTAGIISGNTARGTNGGGGICLVGTGTSSIEGGKISGNTAADSNGGGIRLMGSKTLTITNCEISTNVAQKNGGGIYTESGTCTLSGNVVISGNTAKGIGEYFSAGGGGVYIKSGTFSMSGGTLSGNTYTGKMQDYPWDNGGQAIHAQKDFALSGTATISQENDVYLENTVKITVPAALTGSVPNITVSKPIADKVVIAATGSSVTASSLSAKFGLAPVLHDAGWSLRVSDGNLILQGTPLVPQNVSLSPYNSTCGNVTFTIGSGKGPAPTSVTITLTPEGGGDPITKKLTGIFPAGKTYNAPISGLKPGKAYAWKIEFESDAGTGTATGGASYRAPVPDKVTFVDAAGNDLPAPVTLPKNGNITIVAQVYNGSMLLPEENVAWSASGTAASIKSTTPASSILIGSSQGEVTLTATSSALASMQQTLQLKVTDEELQAVGIGSSPASPNPGKPVQITISAQSSTGTSFTGIPASTKITGPNGFEEIISSTTGNPVSFTPSISGTYTITTEVPLADGSILTKTTTIVVSAQSVPQPNTGSGSDSSSDNSYPIDRNGVANMGGTGITGVQFPSGTNGYVIVTSPATVSGPAEEKSYVTTTLTSPKTDGTVGITFSVPSATLTDNGLSVHDIALYRYIGGIWTQLPTSYLKEERGAAMYTASVSTGTGTFAIVYKKDGAVSVLQTTTEPTAAKTHTNNYATEATPTQTAVTGSGGITPDTTVTPTASSTLKEAPAPIAGLLIGLAAAGILRRRK</sequence>
<dbReference type="PANTHER" id="PTHR19862">
    <property type="entry name" value="WD REPEAT-CONTAINING PROTEIN 48"/>
    <property type="match status" value="1"/>
</dbReference>
<proteinExistence type="predicted"/>
<dbReference type="InterPro" id="IPR011050">
    <property type="entry name" value="Pectin_lyase_fold/virulence"/>
</dbReference>
<feature type="compositionally biased region" description="Low complexity" evidence="1">
    <location>
        <begin position="779"/>
        <end position="789"/>
    </location>
</feature>
<dbReference type="NCBIfam" id="TIGR04213">
    <property type="entry name" value="PGF_pre_PGF"/>
    <property type="match status" value="1"/>
</dbReference>